<keyword evidence="1" id="KW-1133">Transmembrane helix</keyword>
<accession>A0A9N9EP71</accession>
<comment type="caution">
    <text evidence="2">The sequence shown here is derived from an EMBL/GenBank/DDBJ whole genome shotgun (WGS) entry which is preliminary data.</text>
</comment>
<protein>
    <submittedName>
        <fullName evidence="2">2546_t:CDS:1</fullName>
    </submittedName>
</protein>
<keyword evidence="1" id="KW-0472">Membrane</keyword>
<evidence type="ECO:0000256" key="1">
    <source>
        <dbReference type="SAM" id="Phobius"/>
    </source>
</evidence>
<keyword evidence="1" id="KW-0812">Transmembrane</keyword>
<proteinExistence type="predicted"/>
<reference evidence="2" key="1">
    <citation type="submission" date="2021-06" db="EMBL/GenBank/DDBJ databases">
        <authorList>
            <person name="Kallberg Y."/>
            <person name="Tangrot J."/>
            <person name="Rosling A."/>
        </authorList>
    </citation>
    <scope>NUCLEOTIDE SEQUENCE</scope>
    <source>
        <strain evidence="2">MT106</strain>
    </source>
</reference>
<sequence length="126" mass="14461">DTIKILQPINDVTELLSGSSYLTIGDMCIIIISLLAHLDINSIKNVNSQVEVYSLKMISHMQDSQKMYDKYNPDNIQTALSRLTSTRSIFQVLIQSTSSNNQYNTHKIEQYFQLLLEADHINPLEW</sequence>
<feature type="non-terminal residue" evidence="2">
    <location>
        <position position="126"/>
    </location>
</feature>
<dbReference type="OrthoDB" id="1737128at2759"/>
<dbReference type="EMBL" id="CAJVPL010013169">
    <property type="protein sequence ID" value="CAG8687987.1"/>
    <property type="molecule type" value="Genomic_DNA"/>
</dbReference>
<name>A0A9N9EP71_9GLOM</name>
<dbReference type="Proteomes" id="UP000789831">
    <property type="component" value="Unassembled WGS sequence"/>
</dbReference>
<evidence type="ECO:0000313" key="2">
    <source>
        <dbReference type="EMBL" id="CAG8687987.1"/>
    </source>
</evidence>
<dbReference type="AlphaFoldDB" id="A0A9N9EP71"/>
<organism evidence="2 3">
    <name type="scientific">Ambispora gerdemannii</name>
    <dbReference type="NCBI Taxonomy" id="144530"/>
    <lineage>
        <taxon>Eukaryota</taxon>
        <taxon>Fungi</taxon>
        <taxon>Fungi incertae sedis</taxon>
        <taxon>Mucoromycota</taxon>
        <taxon>Glomeromycotina</taxon>
        <taxon>Glomeromycetes</taxon>
        <taxon>Archaeosporales</taxon>
        <taxon>Ambisporaceae</taxon>
        <taxon>Ambispora</taxon>
    </lineage>
</organism>
<gene>
    <name evidence="2" type="ORF">AGERDE_LOCUS12998</name>
</gene>
<feature type="transmembrane region" description="Helical" evidence="1">
    <location>
        <begin position="20"/>
        <end position="38"/>
    </location>
</feature>
<keyword evidence="3" id="KW-1185">Reference proteome</keyword>
<evidence type="ECO:0000313" key="3">
    <source>
        <dbReference type="Proteomes" id="UP000789831"/>
    </source>
</evidence>